<organism evidence="4 5">
    <name type="scientific">Pseudomonas maioricensis</name>
    <dbReference type="NCBI Taxonomy" id="1766623"/>
    <lineage>
        <taxon>Bacteria</taxon>
        <taxon>Pseudomonadati</taxon>
        <taxon>Pseudomonadota</taxon>
        <taxon>Gammaproteobacteria</taxon>
        <taxon>Pseudomonadales</taxon>
        <taxon>Pseudomonadaceae</taxon>
        <taxon>Pseudomonas</taxon>
    </lineage>
</organism>
<keyword evidence="1" id="KW-0808">Transferase</keyword>
<dbReference type="Gene3D" id="3.40.630.30">
    <property type="match status" value="1"/>
</dbReference>
<dbReference type="PROSITE" id="PS51186">
    <property type="entry name" value="GNAT"/>
    <property type="match status" value="1"/>
</dbReference>
<protein>
    <submittedName>
        <fullName evidence="4">GNAT family acetyltransferase</fullName>
    </submittedName>
</protein>
<gene>
    <name evidence="4" type="ORF">AUC61_25280</name>
</gene>
<dbReference type="Proteomes" id="UP001320513">
    <property type="component" value="Unassembled WGS sequence"/>
</dbReference>
<evidence type="ECO:0000259" key="3">
    <source>
        <dbReference type="PROSITE" id="PS51186"/>
    </source>
</evidence>
<evidence type="ECO:0000313" key="5">
    <source>
        <dbReference type="Proteomes" id="UP001320513"/>
    </source>
</evidence>
<dbReference type="PANTHER" id="PTHR43877">
    <property type="entry name" value="AMINOALKYLPHOSPHONATE N-ACETYLTRANSFERASE-RELATED-RELATED"/>
    <property type="match status" value="1"/>
</dbReference>
<dbReference type="InterPro" id="IPR000182">
    <property type="entry name" value="GNAT_dom"/>
</dbReference>
<dbReference type="RefSeq" id="WP_243248990.1">
    <property type="nucleotide sequence ID" value="NZ_LOHG01000030.1"/>
</dbReference>
<keyword evidence="5" id="KW-1185">Reference proteome</keyword>
<comment type="caution">
    <text evidence="4">The sequence shown here is derived from an EMBL/GenBank/DDBJ whole genome shotgun (WGS) entry which is preliminary data.</text>
</comment>
<dbReference type="Pfam" id="PF00583">
    <property type="entry name" value="Acetyltransf_1"/>
    <property type="match status" value="1"/>
</dbReference>
<dbReference type="EMBL" id="LOHG01000030">
    <property type="protein sequence ID" value="MCI8212849.1"/>
    <property type="molecule type" value="Genomic_DNA"/>
</dbReference>
<dbReference type="InterPro" id="IPR050832">
    <property type="entry name" value="Bact_Acetyltransf"/>
</dbReference>
<sequence length="177" mass="19826">MQTSTTPTIERLHARHAAAYRELMLDAYTRHPEAFTSSPEERAALPLSWWEHRLDEADDAGQVVFGILDGDTVLGAVGLTFSSRQRARHKVLLFGMYVVAEQQAKGYGQALLEAALDYARNRPDALLVQLTVSEDNPSARKLYEHNGFESFGLEPLAVATETGFISKVHMWRALREL</sequence>
<evidence type="ECO:0000256" key="2">
    <source>
        <dbReference type="ARBA" id="ARBA00023315"/>
    </source>
</evidence>
<accession>A0ABS9ZQJ3</accession>
<evidence type="ECO:0000256" key="1">
    <source>
        <dbReference type="ARBA" id="ARBA00022679"/>
    </source>
</evidence>
<feature type="domain" description="N-acetyltransferase" evidence="3">
    <location>
        <begin position="7"/>
        <end position="175"/>
    </location>
</feature>
<keyword evidence="2" id="KW-0012">Acyltransferase</keyword>
<dbReference type="SUPFAM" id="SSF55729">
    <property type="entry name" value="Acyl-CoA N-acyltransferases (Nat)"/>
    <property type="match status" value="1"/>
</dbReference>
<dbReference type="InterPro" id="IPR016181">
    <property type="entry name" value="Acyl_CoA_acyltransferase"/>
</dbReference>
<reference evidence="4 5" key="1">
    <citation type="submission" date="2015-12" db="EMBL/GenBank/DDBJ databases">
        <title>Phylogenomics in the description of a new species in the Pseudomonas syringae group.</title>
        <authorList>
            <person name="Busquets A."/>
            <person name="Gomila M."/>
            <person name="Beiki F."/>
            <person name="Rahimian H."/>
            <person name="Mulet M."/>
            <person name="Sanchez D."/>
            <person name="Garcia-Valdes E."/>
            <person name="Lalucat J."/>
        </authorList>
    </citation>
    <scope>NUCLEOTIDE SEQUENCE [LARGE SCALE GENOMIC DNA]</scope>
    <source>
        <strain evidence="4 5">S25</strain>
    </source>
</reference>
<proteinExistence type="predicted"/>
<evidence type="ECO:0000313" key="4">
    <source>
        <dbReference type="EMBL" id="MCI8212849.1"/>
    </source>
</evidence>
<name>A0ABS9ZQJ3_9PSED</name>
<dbReference type="CDD" id="cd04301">
    <property type="entry name" value="NAT_SF"/>
    <property type="match status" value="1"/>
</dbReference>